<dbReference type="PANTHER" id="PTHR37507">
    <property type="entry name" value="SPORULATION PROTEIN YDCC"/>
    <property type="match status" value="1"/>
</dbReference>
<gene>
    <name evidence="1" type="ORF">MBEHAL_1354</name>
</gene>
<accession>U3A4M6</accession>
<dbReference type="AlphaFoldDB" id="U3A4M6"/>
<proteinExistence type="predicted"/>
<dbReference type="PANTHER" id="PTHR37507:SF2">
    <property type="entry name" value="SPORULATION PROTEIN YDCC"/>
    <property type="match status" value="1"/>
</dbReference>
<dbReference type="InterPro" id="IPR052944">
    <property type="entry name" value="Sporulation_related"/>
</dbReference>
<evidence type="ECO:0000313" key="1">
    <source>
        <dbReference type="EMBL" id="GAD52594.1"/>
    </source>
</evidence>
<dbReference type="EMBL" id="BATA01000028">
    <property type="protein sequence ID" value="GAD52594.1"/>
    <property type="molecule type" value="Genomic_DNA"/>
</dbReference>
<sequence>MPRHRRRRCALCLGLVGVLLLAGCSTLSSTGISDADAVGEQVQHRYDAIDRYSATVTKTVETPNGETSVSARLSADTDGAATVTYESGPRAGTTRTYASAARSPVLATGPDGAPARGATYGALAASLVRTNDVSIDGTTVLDGHRSVVVSLVPDGDGNASAADGLERRVWVDVERRIPLRVETTWTTATGANVTETVRYANVTLDEANATETTTANGVGAA</sequence>
<dbReference type="OrthoDB" id="234524at2157"/>
<evidence type="ECO:0008006" key="3">
    <source>
        <dbReference type="Google" id="ProtNLM"/>
    </source>
</evidence>
<dbReference type="Proteomes" id="UP000016986">
    <property type="component" value="Unassembled WGS sequence"/>
</dbReference>
<dbReference type="RefSeq" id="WP_020221252.1">
    <property type="nucleotide sequence ID" value="NZ_BANO01000045.1"/>
</dbReference>
<organism evidence="1 2">
    <name type="scientific">Halarchaeum acidiphilum MH1-52-1</name>
    <dbReference type="NCBI Taxonomy" id="1261545"/>
    <lineage>
        <taxon>Archaea</taxon>
        <taxon>Methanobacteriati</taxon>
        <taxon>Methanobacteriota</taxon>
        <taxon>Stenosarchaea group</taxon>
        <taxon>Halobacteria</taxon>
        <taxon>Halobacteriales</taxon>
        <taxon>Halobacteriaceae</taxon>
    </lineage>
</organism>
<protein>
    <recommendedName>
        <fullName evidence="3">Outer membrane lipoprotein-sorting protein</fullName>
    </recommendedName>
</protein>
<dbReference type="Gene3D" id="2.50.20.10">
    <property type="entry name" value="Lipoprotein localisation LolA/LolB/LppX"/>
    <property type="match status" value="1"/>
</dbReference>
<reference evidence="1 2" key="1">
    <citation type="submission" date="2013-09" db="EMBL/GenBank/DDBJ databases">
        <title>Whole genome sequencing of Halarchaeum acidiphilum strain MH1-52-1.</title>
        <authorList>
            <person name="Shimane Y."/>
            <person name="Minegishi H."/>
            <person name="Nishi S."/>
            <person name="Echigo A."/>
            <person name="Shuto A."/>
            <person name="Konishi M."/>
            <person name="Ito T."/>
            <person name="Ohkuma M."/>
            <person name="Ohta Y."/>
            <person name="Nagano Y."/>
            <person name="Tsubouchi T."/>
            <person name="Mori K."/>
            <person name="Usui K."/>
            <person name="Kamekura M."/>
            <person name="Usami R."/>
            <person name="Takaki Y."/>
            <person name="Hatada Y."/>
        </authorList>
    </citation>
    <scope>NUCLEOTIDE SEQUENCE [LARGE SCALE GENOMIC DNA]</scope>
    <source>
        <strain evidence="1 2">JCM 16109</strain>
    </source>
</reference>
<keyword evidence="2" id="KW-1185">Reference proteome</keyword>
<comment type="caution">
    <text evidence="1">The sequence shown here is derived from an EMBL/GenBank/DDBJ whole genome shotgun (WGS) entry which is preliminary data.</text>
</comment>
<dbReference type="eggNOG" id="arCOG02470">
    <property type="taxonomic scope" value="Archaea"/>
</dbReference>
<name>U3A4M6_9EURY</name>
<dbReference type="PROSITE" id="PS51257">
    <property type="entry name" value="PROKAR_LIPOPROTEIN"/>
    <property type="match status" value="1"/>
</dbReference>
<evidence type="ECO:0000313" key="2">
    <source>
        <dbReference type="Proteomes" id="UP000016986"/>
    </source>
</evidence>